<comment type="caution">
    <text evidence="10">The sequence shown here is derived from an EMBL/GenBank/DDBJ whole genome shotgun (WGS) entry which is preliminary data.</text>
</comment>
<dbReference type="InterPro" id="IPR011527">
    <property type="entry name" value="ABC1_TM_dom"/>
</dbReference>
<protein>
    <submittedName>
        <fullName evidence="10">ABC transporter</fullName>
    </submittedName>
</protein>
<evidence type="ECO:0000256" key="3">
    <source>
        <dbReference type="ARBA" id="ARBA00022741"/>
    </source>
</evidence>
<evidence type="ECO:0000256" key="6">
    <source>
        <dbReference type="ARBA" id="ARBA00023136"/>
    </source>
</evidence>
<evidence type="ECO:0000313" key="11">
    <source>
        <dbReference type="Proteomes" id="UP001161409"/>
    </source>
</evidence>
<dbReference type="Gene3D" id="1.20.1560.10">
    <property type="entry name" value="ABC transporter type 1, transmembrane domain"/>
    <property type="match status" value="1"/>
</dbReference>
<sequence>MCRVTDTSSDIERTEAESKKSRKVVSRLWELRRFVFPYKWRFAGAMVALVVASGSMLMIGQAIKLLLDNGFSAGSENLDQYFIGLMGVVALLAGASFSRYYLVSWIGERVIADIRKAVFNHILKFSPSFFEVTRTGEVLSRLTTDTTLIQTVIGSSVSVALRNMLSFVGGIGLLIYTSPKLSGMVLLVVPLIVVPIIVFGRQVRKLSRANQDSIANVSARADETIRSIQTAQAYTHEGYDRRFFAADVETSFAIALKRIRARAWLTALVILLIFGAIDLVLWSGAKDVVNGDMSPGTLASFVFYAILVAGSLGSLSEVWGELQRAAGASERLLDLLHQEPEIRAPEHPETLSSPLKDGISFNGVRFHYPSRQDAAALKNLDLEIKPGETVAIVGPSGAGKTTVFQMLLRFYDPQAGDIRIDGVNIANVDPSAVRSLTGLVPQEPIIFADTAMNNILYGRPNATEQEVHEAARAAAAYDFIMDLPEGFQTQFGERGMKLSGGQKQRIAIARAILKDPELLLLDEATSALDAESEQLVQSALENLMQDRTTLVIAHRLATVLNADRIVVMDEGRVVTQGTHEELMKEGGLYAKLARLQFDTGREALTA</sequence>
<gene>
    <name evidence="10" type="ORF">GCM10007924_15270</name>
</gene>
<feature type="transmembrane region" description="Helical" evidence="7">
    <location>
        <begin position="159"/>
        <end position="177"/>
    </location>
</feature>
<dbReference type="PROSITE" id="PS50893">
    <property type="entry name" value="ABC_TRANSPORTER_2"/>
    <property type="match status" value="1"/>
</dbReference>
<dbReference type="PROSITE" id="PS50929">
    <property type="entry name" value="ABC_TM1F"/>
    <property type="match status" value="1"/>
</dbReference>
<dbReference type="RefSeq" id="WP_169560360.1">
    <property type="nucleotide sequence ID" value="NZ_BSNF01000006.1"/>
</dbReference>
<dbReference type="SUPFAM" id="SSF90123">
    <property type="entry name" value="ABC transporter transmembrane region"/>
    <property type="match status" value="1"/>
</dbReference>
<dbReference type="PANTHER" id="PTHR43394">
    <property type="entry name" value="ATP-DEPENDENT PERMEASE MDL1, MITOCHONDRIAL"/>
    <property type="match status" value="1"/>
</dbReference>
<name>A0ABQ5U4H9_9PROT</name>
<evidence type="ECO:0000259" key="8">
    <source>
        <dbReference type="PROSITE" id="PS50893"/>
    </source>
</evidence>
<feature type="transmembrane region" description="Helical" evidence="7">
    <location>
        <begin position="263"/>
        <end position="285"/>
    </location>
</feature>
<feature type="transmembrane region" description="Helical" evidence="7">
    <location>
        <begin position="81"/>
        <end position="102"/>
    </location>
</feature>
<dbReference type="NCBIfam" id="TIGR02204">
    <property type="entry name" value="MsbA_rel"/>
    <property type="match status" value="1"/>
</dbReference>
<feature type="domain" description="ABC transporter" evidence="8">
    <location>
        <begin position="359"/>
        <end position="595"/>
    </location>
</feature>
<dbReference type="InterPro" id="IPR011918">
    <property type="entry name" value="ABC_MsbA_ATP-bd"/>
</dbReference>
<keyword evidence="6 7" id="KW-0472">Membrane</keyword>
<dbReference type="PROSITE" id="PS00211">
    <property type="entry name" value="ABC_TRANSPORTER_1"/>
    <property type="match status" value="1"/>
</dbReference>
<reference evidence="10" key="1">
    <citation type="journal article" date="2014" name="Int. J. Syst. Evol. Microbiol.">
        <title>Complete genome of a new Firmicutes species belonging to the dominant human colonic microbiota ('Ruminococcus bicirculans') reveals two chromosomes and a selective capacity to utilize plant glucans.</title>
        <authorList>
            <consortium name="NISC Comparative Sequencing Program"/>
            <person name="Wegmann U."/>
            <person name="Louis P."/>
            <person name="Goesmann A."/>
            <person name="Henrissat B."/>
            <person name="Duncan S.H."/>
            <person name="Flint H.J."/>
        </authorList>
    </citation>
    <scope>NUCLEOTIDE SEQUENCE</scope>
    <source>
        <strain evidence="10">NBRC 103408</strain>
    </source>
</reference>
<dbReference type="InterPro" id="IPR039421">
    <property type="entry name" value="Type_1_exporter"/>
</dbReference>
<reference evidence="10" key="2">
    <citation type="submission" date="2023-01" db="EMBL/GenBank/DDBJ databases">
        <title>Draft genome sequence of Sneathiella chinensis strain NBRC 103408.</title>
        <authorList>
            <person name="Sun Q."/>
            <person name="Mori K."/>
        </authorList>
    </citation>
    <scope>NUCLEOTIDE SEQUENCE</scope>
    <source>
        <strain evidence="10">NBRC 103408</strain>
    </source>
</reference>
<evidence type="ECO:0000256" key="2">
    <source>
        <dbReference type="ARBA" id="ARBA00022692"/>
    </source>
</evidence>
<dbReference type="InterPro" id="IPR003593">
    <property type="entry name" value="AAA+_ATPase"/>
</dbReference>
<organism evidence="10 11">
    <name type="scientific">Sneathiella chinensis</name>
    <dbReference type="NCBI Taxonomy" id="349750"/>
    <lineage>
        <taxon>Bacteria</taxon>
        <taxon>Pseudomonadati</taxon>
        <taxon>Pseudomonadota</taxon>
        <taxon>Alphaproteobacteria</taxon>
        <taxon>Sneathiellales</taxon>
        <taxon>Sneathiellaceae</taxon>
        <taxon>Sneathiella</taxon>
    </lineage>
</organism>
<dbReference type="Pfam" id="PF00005">
    <property type="entry name" value="ABC_tran"/>
    <property type="match status" value="1"/>
</dbReference>
<dbReference type="InterPro" id="IPR036640">
    <property type="entry name" value="ABC1_TM_sf"/>
</dbReference>
<feature type="transmembrane region" description="Helical" evidence="7">
    <location>
        <begin position="42"/>
        <end position="61"/>
    </location>
</feature>
<dbReference type="Gene3D" id="3.40.50.300">
    <property type="entry name" value="P-loop containing nucleotide triphosphate hydrolases"/>
    <property type="match status" value="1"/>
</dbReference>
<evidence type="ECO:0000259" key="9">
    <source>
        <dbReference type="PROSITE" id="PS50929"/>
    </source>
</evidence>
<dbReference type="Pfam" id="PF00664">
    <property type="entry name" value="ABC_membrane"/>
    <property type="match status" value="1"/>
</dbReference>
<feature type="transmembrane region" description="Helical" evidence="7">
    <location>
        <begin position="297"/>
        <end position="315"/>
    </location>
</feature>
<dbReference type="CDD" id="cd18575">
    <property type="entry name" value="ABC_6TM_bac_exporter_ABCB8_10_like"/>
    <property type="match status" value="1"/>
</dbReference>
<dbReference type="InterPro" id="IPR027417">
    <property type="entry name" value="P-loop_NTPase"/>
</dbReference>
<keyword evidence="2 7" id="KW-0812">Transmembrane</keyword>
<evidence type="ECO:0000256" key="4">
    <source>
        <dbReference type="ARBA" id="ARBA00022840"/>
    </source>
</evidence>
<feature type="transmembrane region" description="Helical" evidence="7">
    <location>
        <begin position="183"/>
        <end position="200"/>
    </location>
</feature>
<keyword evidence="3" id="KW-0547">Nucleotide-binding</keyword>
<dbReference type="CDD" id="cd03249">
    <property type="entry name" value="ABC_MTABC3_MDL1_MDL2"/>
    <property type="match status" value="1"/>
</dbReference>
<dbReference type="SMART" id="SM00382">
    <property type="entry name" value="AAA"/>
    <property type="match status" value="1"/>
</dbReference>
<evidence type="ECO:0000256" key="5">
    <source>
        <dbReference type="ARBA" id="ARBA00022989"/>
    </source>
</evidence>
<evidence type="ECO:0000256" key="1">
    <source>
        <dbReference type="ARBA" id="ARBA00004651"/>
    </source>
</evidence>
<dbReference type="PANTHER" id="PTHR43394:SF1">
    <property type="entry name" value="ATP-BINDING CASSETTE SUB-FAMILY B MEMBER 10, MITOCHONDRIAL"/>
    <property type="match status" value="1"/>
</dbReference>
<comment type="subcellular location">
    <subcellularLocation>
        <location evidence="1">Cell membrane</location>
        <topology evidence="1">Multi-pass membrane protein</topology>
    </subcellularLocation>
</comment>
<dbReference type="InterPro" id="IPR017871">
    <property type="entry name" value="ABC_transporter-like_CS"/>
</dbReference>
<feature type="domain" description="ABC transmembrane type-1" evidence="9">
    <location>
        <begin position="43"/>
        <end position="324"/>
    </location>
</feature>
<accession>A0ABQ5U4H9</accession>
<keyword evidence="11" id="KW-1185">Reference proteome</keyword>
<keyword evidence="5 7" id="KW-1133">Transmembrane helix</keyword>
<dbReference type="SUPFAM" id="SSF52540">
    <property type="entry name" value="P-loop containing nucleoside triphosphate hydrolases"/>
    <property type="match status" value="1"/>
</dbReference>
<proteinExistence type="predicted"/>
<evidence type="ECO:0000256" key="7">
    <source>
        <dbReference type="SAM" id="Phobius"/>
    </source>
</evidence>
<dbReference type="Proteomes" id="UP001161409">
    <property type="component" value="Unassembled WGS sequence"/>
</dbReference>
<dbReference type="InterPro" id="IPR003439">
    <property type="entry name" value="ABC_transporter-like_ATP-bd"/>
</dbReference>
<keyword evidence="4" id="KW-0067">ATP-binding</keyword>
<dbReference type="EMBL" id="BSNF01000006">
    <property type="protein sequence ID" value="GLQ06306.1"/>
    <property type="molecule type" value="Genomic_DNA"/>
</dbReference>
<evidence type="ECO:0000313" key="10">
    <source>
        <dbReference type="EMBL" id="GLQ06306.1"/>
    </source>
</evidence>